<evidence type="ECO:0000256" key="7">
    <source>
        <dbReference type="SAM" id="Phobius"/>
    </source>
</evidence>
<accession>A0A915CX00</accession>
<dbReference type="Proteomes" id="UP000887574">
    <property type="component" value="Unplaced"/>
</dbReference>
<feature type="domain" description="Lipid desaturase" evidence="8">
    <location>
        <begin position="72"/>
        <end position="244"/>
    </location>
</feature>
<sequence length="248" mass="28156">MAEKYCSTTNIGSENEPENEPGPSMPEDDPNGNVNTVMGDSKSSQASARNCGSGVGIVITCFIAIAAILGVLSADFISGFVHWFADSWLTVDTFVGRNFIRPFREHHVDPTAITRHSFVEVNGDNYLLIIPKLSHVLYQHVTLDQAQLVPLLPFHWYWLMLGVYVAMTNQIHKWSHTYFNLPPMVETLQKLNIVLPRQHHKLHHISPHACRYCITTGWLNPFLDAISFWRRLEWLVSNLTDGNPEMMT</sequence>
<feature type="compositionally biased region" description="Polar residues" evidence="6">
    <location>
        <begin position="1"/>
        <end position="11"/>
    </location>
</feature>
<dbReference type="Pfam" id="PF10520">
    <property type="entry name" value="Lipid_desat"/>
    <property type="match status" value="1"/>
</dbReference>
<feature type="compositionally biased region" description="Polar residues" evidence="6">
    <location>
        <begin position="32"/>
        <end position="45"/>
    </location>
</feature>
<keyword evidence="5 7" id="KW-0472">Membrane</keyword>
<feature type="transmembrane region" description="Helical" evidence="7">
    <location>
        <begin position="148"/>
        <end position="167"/>
    </location>
</feature>
<dbReference type="GO" id="GO:0016020">
    <property type="term" value="C:membrane"/>
    <property type="evidence" value="ECO:0007669"/>
    <property type="project" value="UniProtKB-SubCell"/>
</dbReference>
<evidence type="ECO:0000256" key="6">
    <source>
        <dbReference type="SAM" id="MobiDB-lite"/>
    </source>
</evidence>
<evidence type="ECO:0000313" key="9">
    <source>
        <dbReference type="Proteomes" id="UP000887574"/>
    </source>
</evidence>
<dbReference type="WBParaSite" id="jg13137">
    <property type="protein sequence ID" value="jg13137"/>
    <property type="gene ID" value="jg13137"/>
</dbReference>
<evidence type="ECO:0000256" key="3">
    <source>
        <dbReference type="ARBA" id="ARBA00022692"/>
    </source>
</evidence>
<keyword evidence="3 7" id="KW-0812">Transmembrane</keyword>
<dbReference type="PANTHER" id="PTHR48230">
    <property type="match status" value="1"/>
</dbReference>
<protein>
    <submittedName>
        <fullName evidence="10">Lipid desaturase domain-containing protein</fullName>
    </submittedName>
</protein>
<proteinExistence type="inferred from homology"/>
<reference evidence="10" key="1">
    <citation type="submission" date="2022-11" db="UniProtKB">
        <authorList>
            <consortium name="WormBaseParasite"/>
        </authorList>
    </citation>
    <scope>IDENTIFICATION</scope>
</reference>
<evidence type="ECO:0000256" key="1">
    <source>
        <dbReference type="ARBA" id="ARBA00004141"/>
    </source>
</evidence>
<keyword evidence="9" id="KW-1185">Reference proteome</keyword>
<feature type="region of interest" description="Disordered" evidence="6">
    <location>
        <begin position="1"/>
        <end position="45"/>
    </location>
</feature>
<organism evidence="9 10">
    <name type="scientific">Ditylenchus dipsaci</name>
    <dbReference type="NCBI Taxonomy" id="166011"/>
    <lineage>
        <taxon>Eukaryota</taxon>
        <taxon>Metazoa</taxon>
        <taxon>Ecdysozoa</taxon>
        <taxon>Nematoda</taxon>
        <taxon>Chromadorea</taxon>
        <taxon>Rhabditida</taxon>
        <taxon>Tylenchina</taxon>
        <taxon>Tylenchomorpha</taxon>
        <taxon>Sphaerularioidea</taxon>
        <taxon>Anguinidae</taxon>
        <taxon>Anguininae</taxon>
        <taxon>Ditylenchus</taxon>
    </lineage>
</organism>
<keyword evidence="4 7" id="KW-1133">Transmembrane helix</keyword>
<evidence type="ECO:0000313" key="10">
    <source>
        <dbReference type="WBParaSite" id="jg13137"/>
    </source>
</evidence>
<dbReference type="InterPro" id="IPR053335">
    <property type="entry name" value="Fatty_acid_desaturase_CarF"/>
</dbReference>
<dbReference type="AlphaFoldDB" id="A0A915CX00"/>
<evidence type="ECO:0000256" key="4">
    <source>
        <dbReference type="ARBA" id="ARBA00022989"/>
    </source>
</evidence>
<feature type="transmembrane region" description="Helical" evidence="7">
    <location>
        <begin position="55"/>
        <end position="85"/>
    </location>
</feature>
<comment type="subcellular location">
    <subcellularLocation>
        <location evidence="1">Membrane</location>
        <topology evidence="1">Multi-pass membrane protein</topology>
    </subcellularLocation>
</comment>
<comment type="similarity">
    <text evidence="2">Belongs to the fatty acid desaturase CarF family.</text>
</comment>
<evidence type="ECO:0000256" key="5">
    <source>
        <dbReference type="ARBA" id="ARBA00023136"/>
    </source>
</evidence>
<dbReference type="InterPro" id="IPR019547">
    <property type="entry name" value="Lipid_desat"/>
</dbReference>
<dbReference type="PANTHER" id="PTHR48230:SF1">
    <property type="entry name" value="LIPID DESATURASE DOMAIN-CONTAINING PROTEIN"/>
    <property type="match status" value="1"/>
</dbReference>
<evidence type="ECO:0000256" key="2">
    <source>
        <dbReference type="ARBA" id="ARBA00007620"/>
    </source>
</evidence>
<evidence type="ECO:0000259" key="8">
    <source>
        <dbReference type="Pfam" id="PF10520"/>
    </source>
</evidence>
<name>A0A915CX00_9BILA</name>